<dbReference type="EMBL" id="BGZK01000650">
    <property type="protein sequence ID" value="GBP54590.1"/>
    <property type="molecule type" value="Genomic_DNA"/>
</dbReference>
<dbReference type="Proteomes" id="UP000299102">
    <property type="component" value="Unassembled WGS sequence"/>
</dbReference>
<proteinExistence type="predicted"/>
<accession>A0A4C1WUP1</accession>
<name>A0A4C1WUP1_EUMVA</name>
<keyword evidence="2" id="KW-1185">Reference proteome</keyword>
<sequence length="94" mass="10574">MSSVLLWIWKKLMIEWKGMIYEEPYPCMMLIEDDKPFYATASDGDELGRRPLLPVISGAGRSSPVLTSGTSNITIYPIAYSSIALCDWYPVHSV</sequence>
<dbReference type="AlphaFoldDB" id="A0A4C1WUP1"/>
<organism evidence="1 2">
    <name type="scientific">Eumeta variegata</name>
    <name type="common">Bagworm moth</name>
    <name type="synonym">Eumeta japonica</name>
    <dbReference type="NCBI Taxonomy" id="151549"/>
    <lineage>
        <taxon>Eukaryota</taxon>
        <taxon>Metazoa</taxon>
        <taxon>Ecdysozoa</taxon>
        <taxon>Arthropoda</taxon>
        <taxon>Hexapoda</taxon>
        <taxon>Insecta</taxon>
        <taxon>Pterygota</taxon>
        <taxon>Neoptera</taxon>
        <taxon>Endopterygota</taxon>
        <taxon>Lepidoptera</taxon>
        <taxon>Glossata</taxon>
        <taxon>Ditrysia</taxon>
        <taxon>Tineoidea</taxon>
        <taxon>Psychidae</taxon>
        <taxon>Oiketicinae</taxon>
        <taxon>Eumeta</taxon>
    </lineage>
</organism>
<evidence type="ECO:0000313" key="1">
    <source>
        <dbReference type="EMBL" id="GBP54590.1"/>
    </source>
</evidence>
<comment type="caution">
    <text evidence="1">The sequence shown here is derived from an EMBL/GenBank/DDBJ whole genome shotgun (WGS) entry which is preliminary data.</text>
</comment>
<protein>
    <submittedName>
        <fullName evidence="1">Uncharacterized protein</fullName>
    </submittedName>
</protein>
<gene>
    <name evidence="1" type="ORF">EVAR_33059_1</name>
</gene>
<evidence type="ECO:0000313" key="2">
    <source>
        <dbReference type="Proteomes" id="UP000299102"/>
    </source>
</evidence>
<reference evidence="1 2" key="1">
    <citation type="journal article" date="2019" name="Commun. Biol.">
        <title>The bagworm genome reveals a unique fibroin gene that provides high tensile strength.</title>
        <authorList>
            <person name="Kono N."/>
            <person name="Nakamura H."/>
            <person name="Ohtoshi R."/>
            <person name="Tomita M."/>
            <person name="Numata K."/>
            <person name="Arakawa K."/>
        </authorList>
    </citation>
    <scope>NUCLEOTIDE SEQUENCE [LARGE SCALE GENOMIC DNA]</scope>
</reference>